<keyword evidence="7" id="KW-0325">Glycoprotein</keyword>
<accession>A0A0K8RDG9</accession>
<keyword evidence="8" id="KW-0539">Nucleus</keyword>
<dbReference type="Pfam" id="PF05609">
    <property type="entry name" value="LAP1_C"/>
    <property type="match status" value="1"/>
</dbReference>
<dbReference type="AlphaFoldDB" id="A0A0K8RDG9"/>
<evidence type="ECO:0000256" key="9">
    <source>
        <dbReference type="ARBA" id="ARBA00037847"/>
    </source>
</evidence>
<evidence type="ECO:0000256" key="1">
    <source>
        <dbReference type="ARBA" id="ARBA00004259"/>
    </source>
</evidence>
<evidence type="ECO:0000256" key="3">
    <source>
        <dbReference type="ARBA" id="ARBA00022553"/>
    </source>
</evidence>
<protein>
    <recommendedName>
        <fullName evidence="11">Torsin-1A-interacting protein 1/2 AAA+ activator domain-containing protein</fullName>
    </recommendedName>
</protein>
<dbReference type="GO" id="GO:0005635">
    <property type="term" value="C:nuclear envelope"/>
    <property type="evidence" value="ECO:0007669"/>
    <property type="project" value="UniProtKB-SubCell"/>
</dbReference>
<dbReference type="InterPro" id="IPR046753">
    <property type="entry name" value="TOIP1/2_C"/>
</dbReference>
<dbReference type="InterPro" id="IPR038599">
    <property type="entry name" value="LAP1C-like_C_sf"/>
</dbReference>
<dbReference type="GO" id="GO:0001671">
    <property type="term" value="F:ATPase activator activity"/>
    <property type="evidence" value="ECO:0007669"/>
    <property type="project" value="InterPro"/>
</dbReference>
<evidence type="ECO:0000256" key="6">
    <source>
        <dbReference type="ARBA" id="ARBA00023136"/>
    </source>
</evidence>
<dbReference type="GO" id="GO:0016020">
    <property type="term" value="C:membrane"/>
    <property type="evidence" value="ECO:0007669"/>
    <property type="project" value="TreeGrafter"/>
</dbReference>
<evidence type="ECO:0000256" key="8">
    <source>
        <dbReference type="ARBA" id="ARBA00023242"/>
    </source>
</evidence>
<dbReference type="PANTHER" id="PTHR18843">
    <property type="entry name" value="TORSIN-1A-INTERACTING PROTEIN"/>
    <property type="match status" value="1"/>
</dbReference>
<name>A0A0K8RDG9_IXORI</name>
<comment type="similarity">
    <text evidence="2">Belongs to the TOR1AIP family.</text>
</comment>
<keyword evidence="4" id="KW-0812">Transmembrane</keyword>
<evidence type="ECO:0000256" key="10">
    <source>
        <dbReference type="SAM" id="MobiDB-lite"/>
    </source>
</evidence>
<comment type="subcellular location">
    <subcellularLocation>
        <location evidence="9">Endomembrane system</location>
        <topology evidence="9">Single-pass membrane protein</topology>
    </subcellularLocation>
    <subcellularLocation>
        <location evidence="1">Nucleus envelope</location>
    </subcellularLocation>
</comment>
<proteinExistence type="evidence at transcript level"/>
<dbReference type="InterPro" id="IPR008662">
    <property type="entry name" value="TOIP1/2"/>
</dbReference>
<feature type="compositionally biased region" description="Basic and acidic residues" evidence="10">
    <location>
        <begin position="54"/>
        <end position="107"/>
    </location>
</feature>
<sequence length="372" mass="41449">MSGGIGGLDSEILGRRSIHEATYEDTEPTIVGDDRGDRSGRCPGIGLDGEDSVDDAHQADPVDFEPCHPDETKSLYPVRELRELKKRSLEPSRRDSRSPSGRKKIEAAKQQPSAARPPNPLENWPLYVLIILVCLAALYLQNFLRGGGGTSSPTLSPGDRRMVTLREHLRSLRDTFGDQPEHNWQIIRSSVVDMLNGTDVYSGPAVILLLASEKNERFAKCLAEQVATALSFTFEDDGRYGTIAPDDLEISEDVATHVIENRCRETVEKHRWHVVLASHLEKWKPDAAMMLHPLCDQENALYKNATYVLTVFAKHEAVAGKRERKEYDKLAEDALNRAWGAMDTNQRHAIISRVTGNVVLVRDDSASCIARS</sequence>
<reference evidence="12" key="1">
    <citation type="submission" date="2012-12" db="EMBL/GenBank/DDBJ databases">
        <title>Identification and characterization of a phenylalanine ammonia-lyase gene family in Isatis indigotica Fort.</title>
        <authorList>
            <person name="Liu Q."/>
            <person name="Chen J."/>
            <person name="Zhou X."/>
            <person name="Di P."/>
            <person name="Xiao Y."/>
            <person name="Xuan H."/>
            <person name="Zhang L."/>
            <person name="Chen W."/>
        </authorList>
    </citation>
    <scope>NUCLEOTIDE SEQUENCE</scope>
    <source>
        <tissue evidence="12">Salivary gland</tissue>
    </source>
</reference>
<evidence type="ECO:0000313" key="12">
    <source>
        <dbReference type="EMBL" id="JAA69202.1"/>
    </source>
</evidence>
<evidence type="ECO:0000256" key="2">
    <source>
        <dbReference type="ARBA" id="ARBA00007860"/>
    </source>
</evidence>
<dbReference type="PANTHER" id="PTHR18843:SF7">
    <property type="entry name" value="LAMINA-ASSOCIATED POLYPEPTIDE 1B ISOFORM 1-RELATED"/>
    <property type="match status" value="1"/>
</dbReference>
<dbReference type="EMBL" id="GADI01004606">
    <property type="protein sequence ID" value="JAA69202.1"/>
    <property type="molecule type" value="mRNA"/>
</dbReference>
<keyword evidence="6" id="KW-0472">Membrane</keyword>
<evidence type="ECO:0000256" key="4">
    <source>
        <dbReference type="ARBA" id="ARBA00022692"/>
    </source>
</evidence>
<feature type="compositionally biased region" description="Basic and acidic residues" evidence="10">
    <location>
        <begin position="12"/>
        <end position="22"/>
    </location>
</feature>
<keyword evidence="3" id="KW-0597">Phosphoprotein</keyword>
<evidence type="ECO:0000256" key="5">
    <source>
        <dbReference type="ARBA" id="ARBA00022989"/>
    </source>
</evidence>
<evidence type="ECO:0000256" key="7">
    <source>
        <dbReference type="ARBA" id="ARBA00023180"/>
    </source>
</evidence>
<dbReference type="Gene3D" id="3.40.50.12190">
    <property type="match status" value="1"/>
</dbReference>
<dbReference type="GO" id="GO:0061024">
    <property type="term" value="P:membrane organization"/>
    <property type="evidence" value="ECO:0007669"/>
    <property type="project" value="TreeGrafter"/>
</dbReference>
<organism evidence="12">
    <name type="scientific">Ixodes ricinus</name>
    <name type="common">Common tick</name>
    <name type="synonym">Acarus ricinus</name>
    <dbReference type="NCBI Taxonomy" id="34613"/>
    <lineage>
        <taxon>Eukaryota</taxon>
        <taxon>Metazoa</taxon>
        <taxon>Ecdysozoa</taxon>
        <taxon>Arthropoda</taxon>
        <taxon>Chelicerata</taxon>
        <taxon>Arachnida</taxon>
        <taxon>Acari</taxon>
        <taxon>Parasitiformes</taxon>
        <taxon>Ixodida</taxon>
        <taxon>Ixodoidea</taxon>
        <taxon>Ixodidae</taxon>
        <taxon>Ixodinae</taxon>
        <taxon>Ixodes</taxon>
    </lineage>
</organism>
<feature type="region of interest" description="Disordered" evidence="10">
    <location>
        <begin position="1"/>
        <end position="118"/>
    </location>
</feature>
<evidence type="ECO:0000259" key="11">
    <source>
        <dbReference type="Pfam" id="PF05609"/>
    </source>
</evidence>
<feature type="domain" description="Torsin-1A-interacting protein 1/2 AAA+ activator" evidence="11">
    <location>
        <begin position="164"/>
        <end position="345"/>
    </location>
</feature>
<keyword evidence="5" id="KW-1133">Transmembrane helix</keyword>